<evidence type="ECO:0000313" key="2">
    <source>
        <dbReference type="EMBL" id="KAB5607933.1"/>
    </source>
</evidence>
<reference evidence="2 3" key="1">
    <citation type="journal article" date="2019" name="Int. J. Syst. Evol. Microbiol.">
        <title>Bifidobacterium jacchi sp. nov., isolated from the faeces of a baby common marmoset (Callithrix jacchus).</title>
        <authorList>
            <person name="Modesto M."/>
            <person name="Watanabe K."/>
            <person name="Arita M."/>
            <person name="Satti M."/>
            <person name="Oki K."/>
            <person name="Sciavilla P."/>
            <person name="Patavino C."/>
            <person name="Camma C."/>
            <person name="Michelini S."/>
            <person name="Sgorbati B."/>
            <person name="Mattarelli P."/>
        </authorList>
    </citation>
    <scope>NUCLEOTIDE SEQUENCE [LARGE SCALE GENOMIC DNA]</scope>
    <source>
        <strain evidence="2 3">MRM 9.3</strain>
    </source>
</reference>
<dbReference type="Pfam" id="PF04480">
    <property type="entry name" value="DUF559"/>
    <property type="match status" value="1"/>
</dbReference>
<dbReference type="SUPFAM" id="SSF52980">
    <property type="entry name" value="Restriction endonuclease-like"/>
    <property type="match status" value="1"/>
</dbReference>
<dbReference type="EMBL" id="RQSP01000006">
    <property type="protein sequence ID" value="KAB5607933.1"/>
    <property type="molecule type" value="Genomic_DNA"/>
</dbReference>
<dbReference type="InterPro" id="IPR011335">
    <property type="entry name" value="Restrct_endonuc-II-like"/>
</dbReference>
<keyword evidence="3" id="KW-1185">Reference proteome</keyword>
<evidence type="ECO:0000313" key="3">
    <source>
        <dbReference type="Proteomes" id="UP000326336"/>
    </source>
</evidence>
<evidence type="ECO:0000259" key="1">
    <source>
        <dbReference type="Pfam" id="PF04480"/>
    </source>
</evidence>
<proteinExistence type="predicted"/>
<comment type="caution">
    <text evidence="2">The sequence shown here is derived from an EMBL/GenBank/DDBJ whole genome shotgun (WGS) entry which is preliminary data.</text>
</comment>
<accession>A0A5N5RLC4</accession>
<sequence length="319" mass="37082">MNTATPRNYLAQSLREEQQRTLSLCASHTARTIGKPPVYSGITALRISGIEVPYCISLKPCTFHVLYDERSHRASRSNTRYLLHHNLQSTHGIMYIDHQQQRIRFTHPIMTWALLASHLSQVEIIVLADAILRSTLQWIRTSIDDIRRFLENSAPFPSKKRCLAALPFLETVTDSPMEKRSVLALLRYGLPYPETQWSILIPAFGRTATVDMAYPQQKVIIEYDGDAHRQDKRQYRWDERKRQALRAMGYTVIVVFADDIVSKDGRFRFAQRVADALRCDISDIPKPQYKALLSDDRRERARLKQQAYRRREARKGRKV</sequence>
<dbReference type="AlphaFoldDB" id="A0A5N5RLC4"/>
<feature type="domain" description="DUF559" evidence="1">
    <location>
        <begin position="210"/>
        <end position="262"/>
    </location>
</feature>
<gene>
    <name evidence="2" type="ORF">EHS19_03115</name>
</gene>
<organism evidence="2 3">
    <name type="scientific">Bifidobacterium jacchi</name>
    <dbReference type="NCBI Taxonomy" id="2490545"/>
    <lineage>
        <taxon>Bacteria</taxon>
        <taxon>Bacillati</taxon>
        <taxon>Actinomycetota</taxon>
        <taxon>Actinomycetes</taxon>
        <taxon>Bifidobacteriales</taxon>
        <taxon>Bifidobacteriaceae</taxon>
        <taxon>Bifidobacterium</taxon>
    </lineage>
</organism>
<dbReference type="OrthoDB" id="3173471at2"/>
<dbReference type="Gene3D" id="3.40.960.10">
    <property type="entry name" value="VSR Endonuclease"/>
    <property type="match status" value="1"/>
</dbReference>
<name>A0A5N5RLC4_9BIFI</name>
<dbReference type="InterPro" id="IPR007569">
    <property type="entry name" value="DUF559"/>
</dbReference>
<protein>
    <submittedName>
        <fullName evidence="2">DUF559 domain-containing protein</fullName>
    </submittedName>
</protein>
<dbReference type="Proteomes" id="UP000326336">
    <property type="component" value="Unassembled WGS sequence"/>
</dbReference>